<reference evidence="4" key="2">
    <citation type="journal article" date="2019" name="MicrobiologyOpen">
        <title>High-quality draft genome sequence of Gaiella occulta isolated from a 150 meter deep mineral water borehole and comparison with the genome sequences of other deep-branching lineages of the phylum Actinobacteria.</title>
        <authorList>
            <person name="Severino R."/>
            <person name="Froufe H.J.C."/>
            <person name="Barroso C."/>
            <person name="Albuquerque L."/>
            <person name="Lobo-da-Cunha A."/>
            <person name="da Costa M.S."/>
            <person name="Egas C."/>
        </authorList>
    </citation>
    <scope>NUCLEOTIDE SEQUENCE [LARGE SCALE GENOMIC DNA]</scope>
    <source>
        <strain evidence="4">F2-233</strain>
    </source>
</reference>
<evidence type="ECO:0000313" key="4">
    <source>
        <dbReference type="Proteomes" id="UP000254134"/>
    </source>
</evidence>
<evidence type="ECO:0000259" key="2">
    <source>
        <dbReference type="Pfam" id="PF18896"/>
    </source>
</evidence>
<sequence>MTGACALMLLVVPATAQSQSGADLGAQLTRHVQTLKKDRQVITFFARHPWLLSDPRFSGEARRQLTLHTASFARTRSKLAATRARLLRRNKVRQLASVAQASPQEVICQVFGSYCAEALAVSRCESGFQTDAQNGQYLGLFQMGASERRLFGHGPSALAQVRAAHRYFVASGRDWSPWSCKPWS</sequence>
<reference evidence="3 4" key="1">
    <citation type="submission" date="2018-07" db="EMBL/GenBank/DDBJ databases">
        <title>High-quality-draft genome sequence of Gaiella occulta.</title>
        <authorList>
            <person name="Severino R."/>
            <person name="Froufe H.J.C."/>
            <person name="Rainey F.A."/>
            <person name="Barroso C."/>
            <person name="Albuquerque L."/>
            <person name="Lobo-Da-Cunha A."/>
            <person name="Da Costa M.S."/>
            <person name="Egas C."/>
        </authorList>
    </citation>
    <scope>NUCLEOTIDE SEQUENCE [LARGE SCALE GENOMIC DNA]</scope>
    <source>
        <strain evidence="3 4">F2-233</strain>
    </source>
</reference>
<evidence type="ECO:0000313" key="3">
    <source>
        <dbReference type="EMBL" id="RDI75031.1"/>
    </source>
</evidence>
<keyword evidence="1" id="KW-0732">Signal</keyword>
<dbReference type="Proteomes" id="UP000254134">
    <property type="component" value="Unassembled WGS sequence"/>
</dbReference>
<dbReference type="EMBL" id="QQZY01000002">
    <property type="protein sequence ID" value="RDI75031.1"/>
    <property type="molecule type" value="Genomic_DNA"/>
</dbReference>
<dbReference type="RefSeq" id="WP_114795283.1">
    <property type="nucleotide sequence ID" value="NZ_QQZY01000002.1"/>
</dbReference>
<gene>
    <name evidence="3" type="ORF">Gocc_0829</name>
</gene>
<dbReference type="AlphaFoldDB" id="A0A7M2YZT7"/>
<feature type="domain" description="Transglycosylase SLT" evidence="2">
    <location>
        <begin position="115"/>
        <end position="179"/>
    </location>
</feature>
<dbReference type="OrthoDB" id="1404170at2"/>
<keyword evidence="4" id="KW-1185">Reference proteome</keyword>
<comment type="caution">
    <text evidence="3">The sequence shown here is derived from an EMBL/GenBank/DDBJ whole genome shotgun (WGS) entry which is preliminary data.</text>
</comment>
<proteinExistence type="predicted"/>
<feature type="signal peptide" evidence="1">
    <location>
        <begin position="1"/>
        <end position="16"/>
    </location>
</feature>
<dbReference type="Pfam" id="PF18896">
    <property type="entry name" value="SLT_3"/>
    <property type="match status" value="1"/>
</dbReference>
<accession>A0A7M2YZT7</accession>
<name>A0A7M2YZT7_9ACTN</name>
<organism evidence="3 4">
    <name type="scientific">Gaiella occulta</name>
    <dbReference type="NCBI Taxonomy" id="1002870"/>
    <lineage>
        <taxon>Bacteria</taxon>
        <taxon>Bacillati</taxon>
        <taxon>Actinomycetota</taxon>
        <taxon>Thermoleophilia</taxon>
        <taxon>Gaiellales</taxon>
        <taxon>Gaiellaceae</taxon>
        <taxon>Gaiella</taxon>
    </lineage>
</organism>
<dbReference type="InterPro" id="IPR043992">
    <property type="entry name" value="SLT_3"/>
</dbReference>
<protein>
    <recommendedName>
        <fullName evidence="2">Transglycosylase SLT domain-containing protein</fullName>
    </recommendedName>
</protein>
<feature type="chain" id="PRO_5038765451" description="Transglycosylase SLT domain-containing protein" evidence="1">
    <location>
        <begin position="17"/>
        <end position="184"/>
    </location>
</feature>
<evidence type="ECO:0000256" key="1">
    <source>
        <dbReference type="SAM" id="SignalP"/>
    </source>
</evidence>